<dbReference type="PANTHER" id="PTHR42891:SF1">
    <property type="entry name" value="D-GLYCERO-BETA-D-MANNO-HEPTOSE-1,7-BISPHOSPHATE 7-PHOSPHATASE"/>
    <property type="match status" value="1"/>
</dbReference>
<dbReference type="SUPFAM" id="SSF53448">
    <property type="entry name" value="Nucleotide-diphospho-sugar transferases"/>
    <property type="match status" value="1"/>
</dbReference>
<evidence type="ECO:0000256" key="6">
    <source>
        <dbReference type="ARBA" id="ARBA00023277"/>
    </source>
</evidence>
<dbReference type="CDD" id="cd07503">
    <property type="entry name" value="HAD_HisB-N"/>
    <property type="match status" value="1"/>
</dbReference>
<comment type="caution">
    <text evidence="9">The sequence shown here is derived from an EMBL/GenBank/DDBJ whole genome shotgun (WGS) entry which is preliminary data.</text>
</comment>
<keyword evidence="3" id="KW-0963">Cytoplasm</keyword>
<dbReference type="PANTHER" id="PTHR42891">
    <property type="entry name" value="D-GLYCERO-BETA-D-MANNO-HEPTOSE-1,7-BISPHOSPHATE 7-PHOSPHATASE"/>
    <property type="match status" value="1"/>
</dbReference>
<accession>A0A1F6NYE2</accession>
<organism evidence="9 10">
    <name type="scientific">Candidatus Magasanikbacteria bacterium RIFOXYC2_FULL_42_28</name>
    <dbReference type="NCBI Taxonomy" id="1798704"/>
    <lineage>
        <taxon>Bacteria</taxon>
        <taxon>Candidatus Magasanikiibacteriota</taxon>
    </lineage>
</organism>
<dbReference type="AlphaFoldDB" id="A0A1F6NYE2"/>
<evidence type="ECO:0000313" key="10">
    <source>
        <dbReference type="Proteomes" id="UP000177907"/>
    </source>
</evidence>
<dbReference type="Gene3D" id="3.40.50.1000">
    <property type="entry name" value="HAD superfamily/HAD-like"/>
    <property type="match status" value="1"/>
</dbReference>
<evidence type="ECO:0000256" key="7">
    <source>
        <dbReference type="ARBA" id="ARBA00031828"/>
    </source>
</evidence>
<dbReference type="EMBL" id="MFQZ01000001">
    <property type="protein sequence ID" value="OGH88674.1"/>
    <property type="molecule type" value="Genomic_DNA"/>
</dbReference>
<dbReference type="InterPro" id="IPR006543">
    <property type="entry name" value="Histidinol-phos"/>
</dbReference>
<dbReference type="GO" id="GO:0005975">
    <property type="term" value="P:carbohydrate metabolic process"/>
    <property type="evidence" value="ECO:0007669"/>
    <property type="project" value="InterPro"/>
</dbReference>
<dbReference type="InterPro" id="IPR023214">
    <property type="entry name" value="HAD_sf"/>
</dbReference>
<dbReference type="InterPro" id="IPR006549">
    <property type="entry name" value="HAD-SF_hydro_IIIA"/>
</dbReference>
<evidence type="ECO:0000256" key="2">
    <source>
        <dbReference type="ARBA" id="ARBA00005628"/>
    </source>
</evidence>
<keyword evidence="6" id="KW-0119">Carbohydrate metabolism</keyword>
<keyword evidence="5" id="KW-0378">Hydrolase</keyword>
<dbReference type="SUPFAM" id="SSF56784">
    <property type="entry name" value="HAD-like"/>
    <property type="match status" value="1"/>
</dbReference>
<dbReference type="GO" id="GO:0005737">
    <property type="term" value="C:cytoplasm"/>
    <property type="evidence" value="ECO:0007669"/>
    <property type="project" value="UniProtKB-SubCell"/>
</dbReference>
<dbReference type="NCBIfam" id="TIGR01656">
    <property type="entry name" value="Histidinol-ppas"/>
    <property type="match status" value="1"/>
</dbReference>
<name>A0A1F6NYE2_9BACT</name>
<dbReference type="GO" id="GO:0046872">
    <property type="term" value="F:metal ion binding"/>
    <property type="evidence" value="ECO:0007669"/>
    <property type="project" value="UniProtKB-KW"/>
</dbReference>
<evidence type="ECO:0000256" key="4">
    <source>
        <dbReference type="ARBA" id="ARBA00022723"/>
    </source>
</evidence>
<protein>
    <recommendedName>
        <fullName evidence="7">D,D-heptose 1,7-bisphosphate phosphatase</fullName>
    </recommendedName>
</protein>
<reference evidence="9 10" key="1">
    <citation type="journal article" date="2016" name="Nat. Commun.">
        <title>Thousands of microbial genomes shed light on interconnected biogeochemical processes in an aquifer system.</title>
        <authorList>
            <person name="Anantharaman K."/>
            <person name="Brown C.T."/>
            <person name="Hug L.A."/>
            <person name="Sharon I."/>
            <person name="Castelle C.J."/>
            <person name="Probst A.J."/>
            <person name="Thomas B.C."/>
            <person name="Singh A."/>
            <person name="Wilkins M.J."/>
            <person name="Karaoz U."/>
            <person name="Brodie E.L."/>
            <person name="Williams K.H."/>
            <person name="Hubbard S.S."/>
            <person name="Banfield J.F."/>
        </authorList>
    </citation>
    <scope>NUCLEOTIDE SEQUENCE [LARGE SCALE GENOMIC DNA]</scope>
</reference>
<dbReference type="InterPro" id="IPR029044">
    <property type="entry name" value="Nucleotide-diphossugar_trans"/>
</dbReference>
<evidence type="ECO:0000256" key="5">
    <source>
        <dbReference type="ARBA" id="ARBA00022801"/>
    </source>
</evidence>
<keyword evidence="4" id="KW-0479">Metal-binding</keyword>
<comment type="subcellular location">
    <subcellularLocation>
        <location evidence="1">Cytoplasm</location>
    </subcellularLocation>
</comment>
<feature type="domain" description="Nucleotidyl transferase" evidence="8">
    <location>
        <begin position="2"/>
        <end position="238"/>
    </location>
</feature>
<dbReference type="Proteomes" id="UP000177907">
    <property type="component" value="Unassembled WGS sequence"/>
</dbReference>
<dbReference type="InterPro" id="IPR036412">
    <property type="entry name" value="HAD-like_sf"/>
</dbReference>
<sequence>MKVVIIAGGRGSRMGVVSETTPKALLKVAGKSLLEHQFKLLKSQGFNQVLILTNYLGEKIREFAGDGSRFGLSVRCISEDQPLGTAGAVRAAEKYLANDFLVVYGDELMNVDFKRLLNYHKLQKIKHKSLVGTLAVHPNDHPFDSNLVEVGQDGLITNFLTKPHKPDLLFRNLASTPVYVLSPKIFKYIPRNTLVDFGRQVFPTVLKRGANLAAYSTPEYIKDIGTPQRIQEAEAAIKSGKFKAGSLRTKRPAIFLDRDGVINKEVGDLRRVKNFELLPGSVEAIKKINHSGYYAIVITNQPVVAKGFCTMEELLEIHKKMETELAKTGAKLDAIYFCPHHPDKGFPGENKKYKIVCRCRKPKIDMIKLATKDFNIDLKKSYTIGDRTADYELAQRAGLKFIGVKTGYALKDGHYKIVVRPLLAKNLFSAVKKIIKK</sequence>
<evidence type="ECO:0000256" key="3">
    <source>
        <dbReference type="ARBA" id="ARBA00022490"/>
    </source>
</evidence>
<evidence type="ECO:0000313" key="9">
    <source>
        <dbReference type="EMBL" id="OGH88674.1"/>
    </source>
</evidence>
<dbReference type="STRING" id="1798704.A3J93_01090"/>
<dbReference type="InterPro" id="IPR004446">
    <property type="entry name" value="Heptose_bisP_phosphatase"/>
</dbReference>
<evidence type="ECO:0000256" key="1">
    <source>
        <dbReference type="ARBA" id="ARBA00004496"/>
    </source>
</evidence>
<dbReference type="Pfam" id="PF00483">
    <property type="entry name" value="NTP_transferase"/>
    <property type="match status" value="1"/>
</dbReference>
<dbReference type="CDD" id="cd04181">
    <property type="entry name" value="NTP_transferase"/>
    <property type="match status" value="1"/>
</dbReference>
<dbReference type="GO" id="GO:0016791">
    <property type="term" value="F:phosphatase activity"/>
    <property type="evidence" value="ECO:0007669"/>
    <property type="project" value="InterPro"/>
</dbReference>
<gene>
    <name evidence="9" type="ORF">A3J93_01090</name>
</gene>
<dbReference type="InterPro" id="IPR005835">
    <property type="entry name" value="NTP_transferase_dom"/>
</dbReference>
<dbReference type="Pfam" id="PF13242">
    <property type="entry name" value="Hydrolase_like"/>
    <property type="match status" value="1"/>
</dbReference>
<dbReference type="NCBIfam" id="TIGR01662">
    <property type="entry name" value="HAD-SF-IIIA"/>
    <property type="match status" value="1"/>
</dbReference>
<dbReference type="Gene3D" id="3.90.550.10">
    <property type="entry name" value="Spore Coat Polysaccharide Biosynthesis Protein SpsA, Chain A"/>
    <property type="match status" value="1"/>
</dbReference>
<proteinExistence type="inferred from homology"/>
<comment type="similarity">
    <text evidence="2">Belongs to the GmhB family.</text>
</comment>
<evidence type="ECO:0000259" key="8">
    <source>
        <dbReference type="Pfam" id="PF00483"/>
    </source>
</evidence>